<evidence type="ECO:0000259" key="1">
    <source>
        <dbReference type="PROSITE" id="PS51534"/>
    </source>
</evidence>
<feature type="domain" description="SEFIR" evidence="1">
    <location>
        <begin position="7"/>
        <end position="143"/>
    </location>
</feature>
<protein>
    <submittedName>
        <fullName evidence="2">Toll/interleukin-1 receptor domain-containing protein</fullName>
    </submittedName>
</protein>
<dbReference type="InterPro" id="IPR035897">
    <property type="entry name" value="Toll_tir_struct_dom_sf"/>
</dbReference>
<dbReference type="RefSeq" id="WP_064205849.1">
    <property type="nucleotide sequence ID" value="NZ_JAFNLT010000014.1"/>
</dbReference>
<dbReference type="Gene3D" id="3.40.50.10140">
    <property type="entry name" value="Toll/interleukin-1 receptor homology (TIR) domain"/>
    <property type="match status" value="1"/>
</dbReference>
<organism evidence="2 3">
    <name type="scientific">Staphylococcus nepalensis</name>
    <dbReference type="NCBI Taxonomy" id="214473"/>
    <lineage>
        <taxon>Bacteria</taxon>
        <taxon>Bacillati</taxon>
        <taxon>Bacillota</taxon>
        <taxon>Bacilli</taxon>
        <taxon>Bacillales</taxon>
        <taxon>Staphylococcaceae</taxon>
        <taxon>Staphylococcus</taxon>
    </lineage>
</organism>
<dbReference type="Proteomes" id="UP000664081">
    <property type="component" value="Unassembled WGS sequence"/>
</dbReference>
<name>A0ABS3L3Z5_9STAP</name>
<keyword evidence="2" id="KW-0675">Receptor</keyword>
<dbReference type="Pfam" id="PF13676">
    <property type="entry name" value="TIR_2"/>
    <property type="match status" value="1"/>
</dbReference>
<evidence type="ECO:0000313" key="3">
    <source>
        <dbReference type="Proteomes" id="UP000664081"/>
    </source>
</evidence>
<dbReference type="EMBL" id="JAFNLT010000014">
    <property type="protein sequence ID" value="MBO1228282.1"/>
    <property type="molecule type" value="Genomic_DNA"/>
</dbReference>
<reference evidence="2 3" key="1">
    <citation type="submission" date="2021-03" db="EMBL/GenBank/DDBJ databases">
        <title>Staphylococci and Mammaliicocci in bats.</title>
        <authorList>
            <person name="Fountain K."/>
        </authorList>
    </citation>
    <scope>NUCLEOTIDE SEQUENCE [LARGE SCALE GENOMIC DNA]</scope>
    <source>
        <strain evidence="2 3">18_1_E_SW</strain>
    </source>
</reference>
<accession>A0ABS3L3Z5</accession>
<dbReference type="PROSITE" id="PS51534">
    <property type="entry name" value="SEFIR"/>
    <property type="match status" value="1"/>
</dbReference>
<sequence length="448" mass="52850">MTNNQKRKQVFISYAHTNENHKNRVKDMAKELLNQGVDVILDIWDFEKGSDLNLEMEKALTNSDLTLIIGDKYYVDKANNREDGVGKESIILSDHYVKNLKKKDYRILYAFTEKDDMGAPILPNYMLANNSFDMTNETNDFQTAEEIARTVYGFPIEQKPKLQPIPDFSEKNNMSSIKKIKKVNKIDNKLVDEFIEDLKKELTDLDKEYKKYQDIHTRRDFSRITTLLKYWEDVVSKVNKAKDPAKILEQLLNTLDLNDKSNNDATRIFIRLSFVYTIAYAINMDDISFLEDLIKYDYTIENREVDYTIINRFCNPFFIQTEIYEKGILEYKALYSDIEEKILRDIDVNIVEILEADVFLNFITLFNNKKSPSFSNEWSILDSTIFSKVEKYKNSFKYLKSFKREKTINQLLPLLNMDNLQEFIEKLETIENNKLFLIIKKEEIASQK</sequence>
<keyword evidence="3" id="KW-1185">Reference proteome</keyword>
<evidence type="ECO:0000313" key="2">
    <source>
        <dbReference type="EMBL" id="MBO1228282.1"/>
    </source>
</evidence>
<gene>
    <name evidence="2" type="ORF">J3T88_13365</name>
</gene>
<dbReference type="InterPro" id="IPR013568">
    <property type="entry name" value="SEFIR_dom"/>
</dbReference>
<dbReference type="SUPFAM" id="SSF52200">
    <property type="entry name" value="Toll/Interleukin receptor TIR domain"/>
    <property type="match status" value="1"/>
</dbReference>
<proteinExistence type="predicted"/>
<comment type="caution">
    <text evidence="2">The sequence shown here is derived from an EMBL/GenBank/DDBJ whole genome shotgun (WGS) entry which is preliminary data.</text>
</comment>
<dbReference type="InterPro" id="IPR000157">
    <property type="entry name" value="TIR_dom"/>
</dbReference>